<feature type="compositionally biased region" description="Low complexity" evidence="3">
    <location>
        <begin position="31"/>
        <end position="43"/>
    </location>
</feature>
<comment type="caution">
    <text evidence="4">The sequence shown here is derived from an EMBL/GenBank/DDBJ whole genome shotgun (WGS) entry which is preliminary data.</text>
</comment>
<feature type="compositionally biased region" description="Polar residues" evidence="3">
    <location>
        <begin position="270"/>
        <end position="285"/>
    </location>
</feature>
<comment type="similarity">
    <text evidence="1">Belongs to the SPT2 family.</text>
</comment>
<sequence length="375" mass="40024">MSSFLSSVLSSIGNGGGQSQAPSQSRPPAPTATSSATGPAAQPLRINGTNDRGLPALLPKRKAESDAEAARAKAPRKEVPPARPSPAPRTATSSPLPRPTTKPPVPSSSSSNTIPYRGTSQPSGPVNNARKNAPSAANPASKPAVSAGASKPVLNKSATAAAVKPASSAPPKKGSFQEIMARAKAAQEASRSVGAIKHKPVEKMSKKEKLAHEAEAKAKQGTGPPPRTVQKGQAKVPESKNTKPSEPEKKKSADLGYQGTMRPSPREPTYQGTMNKGSALKSRSGSYDRSRSASLGARPPPKRYTYYDEDDDMEEEEDYDSESDMEAGVFDVDREEQEALRIARREDELALKEEEELKRKKLERKKIMDAKKRRA</sequence>
<dbReference type="SMART" id="SM00784">
    <property type="entry name" value="SPT2"/>
    <property type="match status" value="1"/>
</dbReference>
<evidence type="ECO:0000256" key="3">
    <source>
        <dbReference type="SAM" id="MobiDB-lite"/>
    </source>
</evidence>
<keyword evidence="2" id="KW-0175">Coiled coil</keyword>
<feature type="region of interest" description="Disordered" evidence="3">
    <location>
        <begin position="353"/>
        <end position="375"/>
    </location>
</feature>
<feature type="compositionally biased region" description="Acidic residues" evidence="3">
    <location>
        <begin position="307"/>
        <end position="325"/>
    </location>
</feature>
<feature type="compositionally biased region" description="Basic and acidic residues" evidence="3">
    <location>
        <begin position="237"/>
        <end position="253"/>
    </location>
</feature>
<feature type="compositionally biased region" description="Basic and acidic residues" evidence="3">
    <location>
        <begin position="61"/>
        <end position="80"/>
    </location>
</feature>
<proteinExistence type="inferred from homology"/>
<evidence type="ECO:0008006" key="6">
    <source>
        <dbReference type="Google" id="ProtNLM"/>
    </source>
</evidence>
<feature type="compositionally biased region" description="Basic and acidic residues" evidence="3">
    <location>
        <begin position="199"/>
        <end position="218"/>
    </location>
</feature>
<dbReference type="InterPro" id="IPR013256">
    <property type="entry name" value="Chromatin_SPT2"/>
</dbReference>
<evidence type="ECO:0000313" key="4">
    <source>
        <dbReference type="EMBL" id="KAK8175378.1"/>
    </source>
</evidence>
<protein>
    <recommendedName>
        <fullName evidence="6">SPT2 chromatin protein</fullName>
    </recommendedName>
</protein>
<evidence type="ECO:0000313" key="5">
    <source>
        <dbReference type="Proteomes" id="UP001456524"/>
    </source>
</evidence>
<feature type="compositionally biased region" description="Low complexity" evidence="3">
    <location>
        <begin position="127"/>
        <end position="147"/>
    </location>
</feature>
<dbReference type="Pfam" id="PF08243">
    <property type="entry name" value="SPT2"/>
    <property type="match status" value="1"/>
</dbReference>
<feature type="compositionally biased region" description="Pro residues" evidence="3">
    <location>
        <begin position="96"/>
        <end position="106"/>
    </location>
</feature>
<dbReference type="EMBL" id="JBBWUH010000002">
    <property type="protein sequence ID" value="KAK8175378.1"/>
    <property type="molecule type" value="Genomic_DNA"/>
</dbReference>
<name>A0ABR1Y311_9PEZI</name>
<organism evidence="4 5">
    <name type="scientific">Phyllosticta citrichinensis</name>
    <dbReference type="NCBI Taxonomy" id="1130410"/>
    <lineage>
        <taxon>Eukaryota</taxon>
        <taxon>Fungi</taxon>
        <taxon>Dikarya</taxon>
        <taxon>Ascomycota</taxon>
        <taxon>Pezizomycotina</taxon>
        <taxon>Dothideomycetes</taxon>
        <taxon>Dothideomycetes incertae sedis</taxon>
        <taxon>Botryosphaeriales</taxon>
        <taxon>Phyllostictaceae</taxon>
        <taxon>Phyllosticta</taxon>
    </lineage>
</organism>
<keyword evidence="5" id="KW-1185">Reference proteome</keyword>
<feature type="compositionally biased region" description="Basic and acidic residues" evidence="3">
    <location>
        <begin position="365"/>
        <end position="375"/>
    </location>
</feature>
<gene>
    <name evidence="4" type="ORF">IWX90DRAFT_475241</name>
</gene>
<accession>A0ABR1Y311</accession>
<dbReference type="Proteomes" id="UP001456524">
    <property type="component" value="Unassembled WGS sequence"/>
</dbReference>
<feature type="region of interest" description="Disordered" evidence="3">
    <location>
        <begin position="1"/>
        <end position="332"/>
    </location>
</feature>
<feature type="compositionally biased region" description="Low complexity" evidence="3">
    <location>
        <begin position="1"/>
        <end position="11"/>
    </location>
</feature>
<evidence type="ECO:0000256" key="2">
    <source>
        <dbReference type="ARBA" id="ARBA00023054"/>
    </source>
</evidence>
<feature type="compositionally biased region" description="Low complexity" evidence="3">
    <location>
        <begin position="156"/>
        <end position="173"/>
    </location>
</feature>
<reference evidence="4 5" key="1">
    <citation type="journal article" date="2022" name="G3 (Bethesda)">
        <title>Enemy or ally: a genomic approach to elucidate the lifestyle of Phyllosticta citrichinaensis.</title>
        <authorList>
            <person name="Buijs V.A."/>
            <person name="Groenewald J.Z."/>
            <person name="Haridas S."/>
            <person name="LaButti K.M."/>
            <person name="Lipzen A."/>
            <person name="Martin F.M."/>
            <person name="Barry K."/>
            <person name="Grigoriev I.V."/>
            <person name="Crous P.W."/>
            <person name="Seidl M.F."/>
        </authorList>
    </citation>
    <scope>NUCLEOTIDE SEQUENCE [LARGE SCALE GENOMIC DNA]</scope>
    <source>
        <strain evidence="4 5">CBS 129764</strain>
    </source>
</reference>
<evidence type="ECO:0000256" key="1">
    <source>
        <dbReference type="ARBA" id="ARBA00006461"/>
    </source>
</evidence>